<dbReference type="Proteomes" id="UP000292702">
    <property type="component" value="Unassembled WGS sequence"/>
</dbReference>
<dbReference type="SUPFAM" id="SSF81383">
    <property type="entry name" value="F-box domain"/>
    <property type="match status" value="1"/>
</dbReference>
<evidence type="ECO:0000313" key="2">
    <source>
        <dbReference type="EMBL" id="TCD71929.1"/>
    </source>
</evidence>
<gene>
    <name evidence="2" type="ORF">EIP91_000061</name>
</gene>
<dbReference type="Gene3D" id="3.80.10.10">
    <property type="entry name" value="Ribonuclease Inhibitor"/>
    <property type="match status" value="1"/>
</dbReference>
<name>A0A4R0RZJ4_9APHY</name>
<dbReference type="PANTHER" id="PTHR38926:SF5">
    <property type="entry name" value="F-BOX AND LEUCINE-RICH REPEAT PROTEIN 6"/>
    <property type="match status" value="1"/>
</dbReference>
<evidence type="ECO:0000313" key="3">
    <source>
        <dbReference type="Proteomes" id="UP000292702"/>
    </source>
</evidence>
<accession>A0A4R0RZJ4</accession>
<keyword evidence="3" id="KW-1185">Reference proteome</keyword>
<dbReference type="EMBL" id="RWJN01000001">
    <property type="protein sequence ID" value="TCD71929.1"/>
    <property type="molecule type" value="Genomic_DNA"/>
</dbReference>
<protein>
    <recommendedName>
        <fullName evidence="1">F-box domain-containing protein</fullName>
    </recommendedName>
</protein>
<evidence type="ECO:0000259" key="1">
    <source>
        <dbReference type="Pfam" id="PF12937"/>
    </source>
</evidence>
<dbReference type="AlphaFoldDB" id="A0A4R0RZJ4"/>
<dbReference type="Pfam" id="PF12937">
    <property type="entry name" value="F-box-like"/>
    <property type="match status" value="1"/>
</dbReference>
<dbReference type="PANTHER" id="PTHR38926">
    <property type="entry name" value="F-BOX DOMAIN CONTAINING PROTEIN, EXPRESSED"/>
    <property type="match status" value="1"/>
</dbReference>
<dbReference type="InterPro" id="IPR036047">
    <property type="entry name" value="F-box-like_dom_sf"/>
</dbReference>
<dbReference type="Gene3D" id="1.20.1280.50">
    <property type="match status" value="1"/>
</dbReference>
<proteinExistence type="predicted"/>
<dbReference type="OrthoDB" id="2750723at2759"/>
<feature type="domain" description="F-box" evidence="1">
    <location>
        <begin position="7"/>
        <end position="55"/>
    </location>
</feature>
<sequence length="542" mass="61838">MTALATIHSLPPEILSQIFRRHREAGHNMSSAMLVCCRWRQICLQDPRLWTRISLQTQPEYVPLCLERSKDLPISVVYQRDWSTLAEADEELFQKLLPHARRIEGLSVASRTEISALQSLPLLRSNLSNLKHLTFCVYLPHVDPAVFPLGDALSGVHVDYLHISRSWFPFSHEIYNGLRELELDYLDLSFGDVLGILERSPQLETLKIIDVFDDSDFDSVVGKVVVLNHLRSIEIEEAEYSLRRILFHVQFPNNTAWKMNLAVSLGRISGVAHLWRWIPDVDVTGSKPGLLDAFDRCTKVELKLGHHLHEECHAEVTGRTATGEQCFQLSARYKFDHGEPYIPIISRAMLQLPAMLRPHSIQNLCIVRAGIEDITFTDWQTLFEALPLVSQLTFASMDLLLPKSDEHSLRKYPVDDLFLALTPGRTSDLNFLLPGLKVLRLFNCGLYGRGDVVVDCLWERRQFGFLLERLSLYYWRDDSGSSTSLPRWPDVAGDGLVQVLERQIVSPTDSTYSQFYIDPTCHHPLPELKYLSDPISLALTSE</sequence>
<dbReference type="InterPro" id="IPR001810">
    <property type="entry name" value="F-box_dom"/>
</dbReference>
<reference evidence="2 3" key="1">
    <citation type="submission" date="2018-11" db="EMBL/GenBank/DDBJ databases">
        <title>Genome assembly of Steccherinum ochraceum LE-BIN_3174, the white-rot fungus of the Steccherinaceae family (The Residual Polyporoid clade, Polyporales, Basidiomycota).</title>
        <authorList>
            <person name="Fedorova T.V."/>
            <person name="Glazunova O.A."/>
            <person name="Landesman E.O."/>
            <person name="Moiseenko K.V."/>
            <person name="Psurtseva N.V."/>
            <person name="Savinova O.S."/>
            <person name="Shakhova N.V."/>
            <person name="Tyazhelova T.V."/>
            <person name="Vasina D.V."/>
        </authorList>
    </citation>
    <scope>NUCLEOTIDE SEQUENCE [LARGE SCALE GENOMIC DNA]</scope>
    <source>
        <strain evidence="2 3">LE-BIN_3174</strain>
    </source>
</reference>
<dbReference type="InterPro" id="IPR032675">
    <property type="entry name" value="LRR_dom_sf"/>
</dbReference>
<comment type="caution">
    <text evidence="2">The sequence shown here is derived from an EMBL/GenBank/DDBJ whole genome shotgun (WGS) entry which is preliminary data.</text>
</comment>
<organism evidence="2 3">
    <name type="scientific">Steccherinum ochraceum</name>
    <dbReference type="NCBI Taxonomy" id="92696"/>
    <lineage>
        <taxon>Eukaryota</taxon>
        <taxon>Fungi</taxon>
        <taxon>Dikarya</taxon>
        <taxon>Basidiomycota</taxon>
        <taxon>Agaricomycotina</taxon>
        <taxon>Agaricomycetes</taxon>
        <taxon>Polyporales</taxon>
        <taxon>Steccherinaceae</taxon>
        <taxon>Steccherinum</taxon>
    </lineage>
</organism>